<proteinExistence type="predicted"/>
<name>A0A8S1KI51_9CILI</name>
<reference evidence="1" key="1">
    <citation type="submission" date="2021-01" db="EMBL/GenBank/DDBJ databases">
        <authorList>
            <consortium name="Genoscope - CEA"/>
            <person name="William W."/>
        </authorList>
    </citation>
    <scope>NUCLEOTIDE SEQUENCE</scope>
</reference>
<dbReference type="Proteomes" id="UP000692954">
    <property type="component" value="Unassembled WGS sequence"/>
</dbReference>
<dbReference type="AlphaFoldDB" id="A0A8S1KI51"/>
<sequence length="123" mass="15112">MTELRPELLNLINQWELTQNQKKKEKLNEKRDMKTLKISCLQQKMKFNWKRSKFNQNKQYHIKKELKKMELQKKLEKSLDKQNFLQCQKKNNILDGLIQKKSNLEFLLLHVTTYFREQSLMIK</sequence>
<gene>
    <name evidence="1" type="ORF">PSON_ATCC_30995.1.T0070500</name>
</gene>
<protein>
    <submittedName>
        <fullName evidence="1">Uncharacterized protein</fullName>
    </submittedName>
</protein>
<keyword evidence="2" id="KW-1185">Reference proteome</keyword>
<accession>A0A8S1KI51</accession>
<evidence type="ECO:0000313" key="1">
    <source>
        <dbReference type="EMBL" id="CAD8053665.1"/>
    </source>
</evidence>
<dbReference type="EMBL" id="CAJJDN010000007">
    <property type="protein sequence ID" value="CAD8053665.1"/>
    <property type="molecule type" value="Genomic_DNA"/>
</dbReference>
<comment type="caution">
    <text evidence="1">The sequence shown here is derived from an EMBL/GenBank/DDBJ whole genome shotgun (WGS) entry which is preliminary data.</text>
</comment>
<evidence type="ECO:0000313" key="2">
    <source>
        <dbReference type="Proteomes" id="UP000692954"/>
    </source>
</evidence>
<organism evidence="1 2">
    <name type="scientific">Paramecium sonneborni</name>
    <dbReference type="NCBI Taxonomy" id="65129"/>
    <lineage>
        <taxon>Eukaryota</taxon>
        <taxon>Sar</taxon>
        <taxon>Alveolata</taxon>
        <taxon>Ciliophora</taxon>
        <taxon>Intramacronucleata</taxon>
        <taxon>Oligohymenophorea</taxon>
        <taxon>Peniculida</taxon>
        <taxon>Parameciidae</taxon>
        <taxon>Paramecium</taxon>
    </lineage>
</organism>